<dbReference type="PATRIC" id="fig|317.197.peg.1038"/>
<sequence>MTIYQAGASGQSGGILAAPLPELPDGRGSNGDIIPIAAIPVGGALTLLLDTTVPVNQRDGDQVTLDVTRIPPPAIPTPADYTRLTRLTLPDMAQRPVKFPFPVPTQFLGEDATPAGPTTIWVRCVYFERGFNSLTSNFVPFFIDRTAPWQAKPVQTGSNPGQTPGAKTIPPATFPNAPGDLDDTWANLPGSSMGLRVAIDTTYPNAQPTDRMRLYVANQRTNPPQVEPFYDDVMPSNGEVVIPTAELRKITSGRVFIWFIITDDAGNESAWGVYFKNTRFLPLPKLGPLVVPANTDGLIDLKDARAAVTVVVDRPVDALNDDEASVKWGAQPAQDLPFGTLTKLIFTIPWADLSKQYFDNQTGTDYELDVLVKADLMRANVSVSDVDTTVNTDFSTNPPYIVDPANPPPEDNSEFKPLIVRGQAPVTDNVLGPHDANQTATAHIDVSPASGGTFLDPEPGDLLTLMYLGDQGEVVVSSTPLDASNINTIIPVDLPYSVVGPGGLGLKQVRWVYENPGRNNSQTSVKTPVTVNTVVITLDPPEFVRPPADGTAPEFIICDSLTGTEHVARFRIPPNTHFVVDMDITFNWRGFHTDDYVTPAPADTEFTETRKITLAELTDGMIFDVGDYDPVIRNVPVPPDNPADPAEFYAGYVRVWYSTPTVPTSGVTEMTVYLLNADHKYCESEPGWDPAPSP</sequence>
<accession>A0A0L1MHN1</accession>
<organism evidence="1 2">
    <name type="scientific">Pseudomonas syringae</name>
    <dbReference type="NCBI Taxonomy" id="317"/>
    <lineage>
        <taxon>Bacteria</taxon>
        <taxon>Pseudomonadati</taxon>
        <taxon>Pseudomonadota</taxon>
        <taxon>Gammaproteobacteria</taxon>
        <taxon>Pseudomonadales</taxon>
        <taxon>Pseudomonadaceae</taxon>
        <taxon>Pseudomonas</taxon>
    </lineage>
</organism>
<reference evidence="1 2" key="1">
    <citation type="submission" date="2015-06" db="EMBL/GenBank/DDBJ databases">
        <authorList>
            <person name="Hoefler B.C."/>
            <person name="Straight P.D."/>
        </authorList>
    </citation>
    <scope>NUCLEOTIDE SEQUENCE [LARGE SCALE GENOMIC DNA]</scope>
    <source>
        <strain evidence="1 2">Riq4</strain>
    </source>
</reference>
<gene>
    <name evidence="1" type="ORF">ACS77_09385</name>
</gene>
<name>A0A0L1MHN1_PSESX</name>
<dbReference type="EMBL" id="LFQK01000015">
    <property type="protein sequence ID" value="KNH28010.1"/>
    <property type="molecule type" value="Genomic_DNA"/>
</dbReference>
<protein>
    <submittedName>
        <fullName evidence="1">Uncharacterized protein</fullName>
    </submittedName>
</protein>
<evidence type="ECO:0000313" key="2">
    <source>
        <dbReference type="Proteomes" id="UP000036955"/>
    </source>
</evidence>
<proteinExistence type="predicted"/>
<evidence type="ECO:0000313" key="1">
    <source>
        <dbReference type="EMBL" id="KNH28010.1"/>
    </source>
</evidence>
<dbReference type="Proteomes" id="UP000036955">
    <property type="component" value="Unassembled WGS sequence"/>
</dbReference>
<dbReference type="AlphaFoldDB" id="A0A0L1MHN1"/>
<comment type="caution">
    <text evidence="1">The sequence shown here is derived from an EMBL/GenBank/DDBJ whole genome shotgun (WGS) entry which is preliminary data.</text>
</comment>